<name>A0AAX2ZLV6_9FIRM</name>
<evidence type="ECO:0000313" key="1">
    <source>
        <dbReference type="EMBL" id="UEL49260.1"/>
    </source>
</evidence>
<dbReference type="KEGG" id="tem:JW646_07400"/>
<keyword evidence="2" id="KW-1185">Reference proteome</keyword>
<dbReference type="EMBL" id="CP081135">
    <property type="protein sequence ID" value="UEL49260.1"/>
    <property type="molecule type" value="Genomic_DNA"/>
</dbReference>
<evidence type="ECO:0000313" key="2">
    <source>
        <dbReference type="Proteomes" id="UP001198983"/>
    </source>
</evidence>
<dbReference type="PROSITE" id="PS51257">
    <property type="entry name" value="PROKAR_LIPOPROTEIN"/>
    <property type="match status" value="1"/>
</dbReference>
<protein>
    <recommendedName>
        <fullName evidence="3">Lipoprotein</fullName>
    </recommendedName>
</protein>
<gene>
    <name evidence="1" type="ORF">JW646_07400</name>
</gene>
<dbReference type="Proteomes" id="UP001198983">
    <property type="component" value="Chromosome"/>
</dbReference>
<proteinExistence type="predicted"/>
<evidence type="ECO:0008006" key="3">
    <source>
        <dbReference type="Google" id="ProtNLM"/>
    </source>
</evidence>
<organism evidence="1 2">
    <name type="scientific">Terrisporobacter hibernicus</name>
    <dbReference type="NCBI Taxonomy" id="2813371"/>
    <lineage>
        <taxon>Bacteria</taxon>
        <taxon>Bacillati</taxon>
        <taxon>Bacillota</taxon>
        <taxon>Clostridia</taxon>
        <taxon>Peptostreptococcales</taxon>
        <taxon>Peptostreptococcaceae</taxon>
        <taxon>Terrisporobacter</taxon>
    </lineage>
</organism>
<dbReference type="RefSeq" id="WP_228417133.1">
    <property type="nucleotide sequence ID" value="NZ_CP081135.1"/>
</dbReference>
<accession>A0AAX2ZLV6</accession>
<sequence>MKMRKKYLIMIIITFVVFVCGCSRSNTNIDKYLKSGEIIDSYAKEFMPSIEELPKYKDISYKYNKESVLWYTSDAMTLVVEYDDETYKSEKEKLSKRYTFLSEKIPFDEEGLYIIPEYEFSINSYDFKVIEESDNDDTYYPKSFGMIGTSDDKKSIAYLYFYDFDLDYIGDKGEQLSMANFVKEYFKYDF</sequence>
<dbReference type="AlphaFoldDB" id="A0AAX2ZLV6"/>
<reference evidence="1 2" key="1">
    <citation type="journal article" date="2023" name="Int. J. Syst. Evol. Microbiol.">
        <title>Terrisporobacter hibernicus sp. nov., isolated from bovine faeces in Northern Ireland.</title>
        <authorList>
            <person name="Mitchell M."/>
            <person name="Nguyen S.V."/>
            <person name="Connor M."/>
            <person name="Fairley D.J."/>
            <person name="Donoghue O."/>
            <person name="Marshall H."/>
            <person name="Koolman L."/>
            <person name="McMullan G."/>
            <person name="Schaffer K.E."/>
            <person name="McGrath J.W."/>
            <person name="Fanning S."/>
        </authorList>
    </citation>
    <scope>NUCLEOTIDE SEQUENCE [LARGE SCALE GENOMIC DNA]</scope>
    <source>
        <strain evidence="1 2">MCA3</strain>
    </source>
</reference>